<feature type="compositionally biased region" description="Basic and acidic residues" evidence="2">
    <location>
        <begin position="346"/>
        <end position="380"/>
    </location>
</feature>
<reference evidence="4" key="2">
    <citation type="journal article" date="2023" name="Microbiol Resour">
        <title>Decontamination and Annotation of the Draft Genome Sequence of the Oomycete Lagenidium giganteum ARSEF 373.</title>
        <authorList>
            <person name="Morgan W.R."/>
            <person name="Tartar A."/>
        </authorList>
    </citation>
    <scope>NUCLEOTIDE SEQUENCE</scope>
    <source>
        <strain evidence="4">ARSEF 373</strain>
    </source>
</reference>
<feature type="compositionally biased region" description="Basic residues" evidence="2">
    <location>
        <begin position="1"/>
        <end position="20"/>
    </location>
</feature>
<dbReference type="GO" id="GO:0030686">
    <property type="term" value="C:90S preribosome"/>
    <property type="evidence" value="ECO:0007669"/>
    <property type="project" value="TreeGrafter"/>
</dbReference>
<gene>
    <name evidence="4" type="ORF">N0F65_005159</name>
</gene>
<evidence type="ECO:0000259" key="3">
    <source>
        <dbReference type="Pfam" id="PF12936"/>
    </source>
</evidence>
<accession>A0AAV2YXG6</accession>
<dbReference type="Proteomes" id="UP001146120">
    <property type="component" value="Unassembled WGS sequence"/>
</dbReference>
<feature type="region of interest" description="Disordered" evidence="2">
    <location>
        <begin position="1"/>
        <end position="63"/>
    </location>
</feature>
<feature type="compositionally biased region" description="Acidic residues" evidence="2">
    <location>
        <begin position="467"/>
        <end position="498"/>
    </location>
</feature>
<feature type="compositionally biased region" description="Acidic residues" evidence="2">
    <location>
        <begin position="144"/>
        <end position="157"/>
    </location>
</feature>
<reference evidence="4" key="1">
    <citation type="submission" date="2022-11" db="EMBL/GenBank/DDBJ databases">
        <authorList>
            <person name="Morgan W.R."/>
            <person name="Tartar A."/>
        </authorList>
    </citation>
    <scope>NUCLEOTIDE SEQUENCE</scope>
    <source>
        <strain evidence="4">ARSEF 373</strain>
    </source>
</reference>
<feature type="domain" description="Kri1-like C-terminal" evidence="3">
    <location>
        <begin position="540"/>
        <end position="624"/>
    </location>
</feature>
<evidence type="ECO:0000313" key="5">
    <source>
        <dbReference type="Proteomes" id="UP001146120"/>
    </source>
</evidence>
<feature type="compositionally biased region" description="Basic and acidic residues" evidence="2">
    <location>
        <begin position="696"/>
        <end position="706"/>
    </location>
</feature>
<sequence length="743" mass="85358">MGGVKKDHKKAKPAAKSAKKPAKDDEKELSVLKRSKAAKPTPFSDASDGDDDDNDQITELQVNEKFAKAFEERKRKEELTKLEKRGVVIDEEDDDESDSETEDEDGEHLTAEVDADIRKTLQLIRKKDPAIYDQSITFFKKDEEDSEEDDESSDDDEAVSKAKGKKKASKEKAPAPMYYKDLVRQQVIAGDIDSEEEEEDRSENNLSYAEEQAKIKANFLRALKGNASEAEDNDDDDDDDDQEGGLFKLRKKTDSEQQKEDEEFESFKAKNAKQLSKDDIDPDAFLEHYVSSEAWKEKKNVIPHYEDIVREDEEDEEELEKAEEFEHSYNFRFEEEGGGMINTYSRHIEGSMRREDDTRKRKRAERKERKALERQKKEEELRRLKNLKQAEIQSKLNKVAKLMGKAEAEKLKVQPSDLEAAFDPEEYDKRMQEIFDEEYYNEDDVDMEKPTWDDEEDKELFGNLPVDPEEEEETAADDDDDAGNDNEEEKDSDDEAGDEEHANGEDAENDDEDGDEEEDEGDVDEKPLEEMTLEEMKAAKQKYLDEMYALDYEDLIGDLRCRFKYRHVPKNDFGLSIDDILVADDKELKQLVSLKRIAPFVDHEFQVDRRKLKQFKKQVVEPKKAQYMKKAKEDQTGESGEAETVAEAPEVDTEKKSAAAVEGTATGATKKRKRNKKGKKDATVEEKPAAPVEEAPAEKETTEEPKKKKRRSKKKKTETNAYSSTGLSTSRLESYKLAKPAKK</sequence>
<feature type="region of interest" description="Disordered" evidence="2">
    <location>
        <begin position="80"/>
        <end position="114"/>
    </location>
</feature>
<comment type="similarity">
    <text evidence="1">Belongs to the KRI1 family.</text>
</comment>
<feature type="compositionally biased region" description="Acidic residues" evidence="2">
    <location>
        <begin position="192"/>
        <end position="201"/>
    </location>
</feature>
<name>A0AAV2YXG6_9STRA</name>
<feature type="compositionally biased region" description="Acidic residues" evidence="2">
    <location>
        <begin position="505"/>
        <end position="523"/>
    </location>
</feature>
<dbReference type="GO" id="GO:0005730">
    <property type="term" value="C:nucleolus"/>
    <property type="evidence" value="ECO:0007669"/>
    <property type="project" value="TreeGrafter"/>
</dbReference>
<proteinExistence type="inferred from homology"/>
<feature type="compositionally biased region" description="Polar residues" evidence="2">
    <location>
        <begin position="720"/>
        <end position="732"/>
    </location>
</feature>
<feature type="compositionally biased region" description="Low complexity" evidence="2">
    <location>
        <begin position="658"/>
        <end position="668"/>
    </location>
</feature>
<evidence type="ECO:0000256" key="2">
    <source>
        <dbReference type="SAM" id="MobiDB-lite"/>
    </source>
</evidence>
<comment type="caution">
    <text evidence="4">The sequence shown here is derived from an EMBL/GenBank/DDBJ whole genome shotgun (WGS) entry which is preliminary data.</text>
</comment>
<dbReference type="GO" id="GO:0000447">
    <property type="term" value="P:endonucleolytic cleavage in ITS1 to separate SSU-rRNA from 5.8S rRNA and LSU-rRNA from tricistronic rRNA transcript (SSU-rRNA, 5.8S rRNA, LSU-rRNA)"/>
    <property type="evidence" value="ECO:0007669"/>
    <property type="project" value="TreeGrafter"/>
</dbReference>
<feature type="compositionally biased region" description="Acidic residues" evidence="2">
    <location>
        <begin position="229"/>
        <end position="243"/>
    </location>
</feature>
<feature type="region of interest" description="Disordered" evidence="2">
    <location>
        <begin position="137"/>
        <end position="209"/>
    </location>
</feature>
<organism evidence="4 5">
    <name type="scientific">Lagenidium giganteum</name>
    <dbReference type="NCBI Taxonomy" id="4803"/>
    <lineage>
        <taxon>Eukaryota</taxon>
        <taxon>Sar</taxon>
        <taxon>Stramenopiles</taxon>
        <taxon>Oomycota</taxon>
        <taxon>Peronosporomycetes</taxon>
        <taxon>Pythiales</taxon>
        <taxon>Pythiaceae</taxon>
    </lineage>
</organism>
<protein>
    <recommendedName>
        <fullName evidence="3">Kri1-like C-terminal domain-containing protein</fullName>
    </recommendedName>
</protein>
<feature type="compositionally biased region" description="Basic residues" evidence="2">
    <location>
        <begin position="669"/>
        <end position="679"/>
    </location>
</feature>
<feature type="region of interest" description="Disordered" evidence="2">
    <location>
        <begin position="622"/>
        <end position="743"/>
    </location>
</feature>
<evidence type="ECO:0000313" key="4">
    <source>
        <dbReference type="EMBL" id="DAZ98001.1"/>
    </source>
</evidence>
<feature type="compositionally biased region" description="Acidic residues" evidence="2">
    <location>
        <begin position="89"/>
        <end position="106"/>
    </location>
</feature>
<feature type="compositionally biased region" description="Acidic residues" evidence="2">
    <location>
        <begin position="47"/>
        <end position="56"/>
    </location>
</feature>
<feature type="compositionally biased region" description="Basic and acidic residues" evidence="2">
    <location>
        <begin position="21"/>
        <end position="31"/>
    </location>
</feature>
<feature type="region of interest" description="Disordered" evidence="2">
    <location>
        <begin position="344"/>
        <end position="380"/>
    </location>
</feature>
<dbReference type="Pfam" id="PF12936">
    <property type="entry name" value="Kri1_C"/>
    <property type="match status" value="1"/>
</dbReference>
<feature type="compositionally biased region" description="Basic and acidic residues" evidence="2">
    <location>
        <begin position="622"/>
        <end position="635"/>
    </location>
</feature>
<feature type="region of interest" description="Disordered" evidence="2">
    <location>
        <begin position="407"/>
        <end position="531"/>
    </location>
</feature>
<dbReference type="PANTHER" id="PTHR14490:SF5">
    <property type="entry name" value="PROTEIN KRI1 HOMOLOG"/>
    <property type="match status" value="1"/>
</dbReference>
<dbReference type="EMBL" id="DAKRPA010000119">
    <property type="protein sequence ID" value="DAZ98001.1"/>
    <property type="molecule type" value="Genomic_DNA"/>
</dbReference>
<evidence type="ECO:0000256" key="1">
    <source>
        <dbReference type="ARBA" id="ARBA00007473"/>
    </source>
</evidence>
<keyword evidence="5" id="KW-1185">Reference proteome</keyword>
<dbReference type="InterPro" id="IPR024626">
    <property type="entry name" value="Kri1-like_C"/>
</dbReference>
<dbReference type="Pfam" id="PF05178">
    <property type="entry name" value="Kri1"/>
    <property type="match status" value="1"/>
</dbReference>
<dbReference type="InterPro" id="IPR018034">
    <property type="entry name" value="Kri1"/>
</dbReference>
<dbReference type="PANTHER" id="PTHR14490">
    <property type="entry name" value="ZINC FINGER, ZZ TYPE"/>
    <property type="match status" value="1"/>
</dbReference>
<feature type="compositionally biased region" description="Basic residues" evidence="2">
    <location>
        <begin position="707"/>
        <end position="716"/>
    </location>
</feature>
<feature type="compositionally biased region" description="Acidic residues" evidence="2">
    <location>
        <begin position="434"/>
        <end position="446"/>
    </location>
</feature>
<dbReference type="AlphaFoldDB" id="A0AAV2YXG6"/>
<feature type="region of interest" description="Disordered" evidence="2">
    <location>
        <begin position="226"/>
        <end position="282"/>
    </location>
</feature>